<evidence type="ECO:0000256" key="4">
    <source>
        <dbReference type="ARBA" id="ARBA00022475"/>
    </source>
</evidence>
<dbReference type="PANTHER" id="PTHR21522">
    <property type="entry name" value="PROTON CHANNEL OTOP"/>
    <property type="match status" value="1"/>
</dbReference>
<evidence type="ECO:0000313" key="14">
    <source>
        <dbReference type="Proteomes" id="UP001219518"/>
    </source>
</evidence>
<comment type="similarity">
    <text evidence="2">Belongs to the otopetrin family.</text>
</comment>
<evidence type="ECO:0000256" key="7">
    <source>
        <dbReference type="ARBA" id="ARBA00022989"/>
    </source>
</evidence>
<evidence type="ECO:0000256" key="8">
    <source>
        <dbReference type="ARBA" id="ARBA00023065"/>
    </source>
</evidence>
<keyword evidence="7 12" id="KW-1133">Transmembrane helix</keyword>
<feature type="transmembrane region" description="Helical" evidence="12">
    <location>
        <begin position="279"/>
        <end position="297"/>
    </location>
</feature>
<reference evidence="13" key="2">
    <citation type="journal article" date="2023" name="BMC Genomics">
        <title>Pest status, molecular evolution, and epigenetic factors derived from the genome assembly of Frankliniella fusca, a thysanopteran phytovirus vector.</title>
        <authorList>
            <person name="Catto M.A."/>
            <person name="Labadie P.E."/>
            <person name="Jacobson A.L."/>
            <person name="Kennedy G.G."/>
            <person name="Srinivasan R."/>
            <person name="Hunt B.G."/>
        </authorList>
    </citation>
    <scope>NUCLEOTIDE SEQUENCE</scope>
    <source>
        <strain evidence="13">PL_HMW_Pooled</strain>
    </source>
</reference>
<keyword evidence="6" id="KW-0375">Hydrogen ion transport</keyword>
<dbReference type="GO" id="GO:0005886">
    <property type="term" value="C:plasma membrane"/>
    <property type="evidence" value="ECO:0007669"/>
    <property type="project" value="UniProtKB-SubCell"/>
</dbReference>
<proteinExistence type="inferred from homology"/>
<keyword evidence="3" id="KW-0813">Transport</keyword>
<name>A0AAE1H5U7_9NEOP</name>
<evidence type="ECO:0000256" key="5">
    <source>
        <dbReference type="ARBA" id="ARBA00022692"/>
    </source>
</evidence>
<keyword evidence="9 12" id="KW-0472">Membrane</keyword>
<dbReference type="InterPro" id="IPR004878">
    <property type="entry name" value="Otopetrin"/>
</dbReference>
<gene>
    <name evidence="13" type="ORF">KUF71_005509</name>
</gene>
<evidence type="ECO:0000256" key="1">
    <source>
        <dbReference type="ARBA" id="ARBA00004651"/>
    </source>
</evidence>
<reference evidence="13" key="1">
    <citation type="submission" date="2021-07" db="EMBL/GenBank/DDBJ databases">
        <authorList>
            <person name="Catto M.A."/>
            <person name="Jacobson A."/>
            <person name="Kennedy G."/>
            <person name="Labadie P."/>
            <person name="Hunt B.G."/>
            <person name="Srinivasan R."/>
        </authorList>
    </citation>
    <scope>NUCLEOTIDE SEQUENCE</scope>
    <source>
        <strain evidence="13">PL_HMW_Pooled</strain>
        <tissue evidence="13">Head</tissue>
    </source>
</reference>
<keyword evidence="14" id="KW-1185">Reference proteome</keyword>
<keyword evidence="10" id="KW-0407">Ion channel</keyword>
<dbReference type="GO" id="GO:0015252">
    <property type="term" value="F:proton channel activity"/>
    <property type="evidence" value="ECO:0007669"/>
    <property type="project" value="InterPro"/>
</dbReference>
<feature type="transmembrane region" description="Helical" evidence="12">
    <location>
        <begin position="245"/>
        <end position="267"/>
    </location>
</feature>
<feature type="compositionally biased region" description="Low complexity" evidence="11">
    <location>
        <begin position="30"/>
        <end position="41"/>
    </location>
</feature>
<evidence type="ECO:0000256" key="2">
    <source>
        <dbReference type="ARBA" id="ARBA00006513"/>
    </source>
</evidence>
<dbReference type="PANTHER" id="PTHR21522:SF30">
    <property type="entry name" value="GH01206P"/>
    <property type="match status" value="1"/>
</dbReference>
<evidence type="ECO:0000256" key="10">
    <source>
        <dbReference type="ARBA" id="ARBA00023303"/>
    </source>
</evidence>
<accession>A0AAE1H5U7</accession>
<protein>
    <submittedName>
        <fullName evidence="13">Proton channel OtopLc</fullName>
    </submittedName>
</protein>
<evidence type="ECO:0000256" key="6">
    <source>
        <dbReference type="ARBA" id="ARBA00022781"/>
    </source>
</evidence>
<dbReference type="Proteomes" id="UP001219518">
    <property type="component" value="Unassembled WGS sequence"/>
</dbReference>
<dbReference type="AlphaFoldDB" id="A0AAE1H5U7"/>
<keyword evidence="4" id="KW-1003">Cell membrane</keyword>
<evidence type="ECO:0000313" key="13">
    <source>
        <dbReference type="EMBL" id="KAK3914821.1"/>
    </source>
</evidence>
<feature type="region of interest" description="Disordered" evidence="11">
    <location>
        <begin position="1"/>
        <end position="97"/>
    </location>
</feature>
<evidence type="ECO:0000256" key="9">
    <source>
        <dbReference type="ARBA" id="ARBA00023136"/>
    </source>
</evidence>
<comment type="caution">
    <text evidence="13">The sequence shown here is derived from an EMBL/GenBank/DDBJ whole genome shotgun (WGS) entry which is preliminary data.</text>
</comment>
<evidence type="ECO:0000256" key="11">
    <source>
        <dbReference type="SAM" id="MobiDB-lite"/>
    </source>
</evidence>
<keyword evidence="5 12" id="KW-0812">Transmembrane</keyword>
<sequence length="349" mass="38403">MDGDDDESPLERLLVAGSADDSSGSEQHAQHAQHPQAVPEALPLPLPLPRAPSRTLPRRQAGFPRLDPVWEPIRDSFTSLTSRAEPSPGDGRGRSTERHLIFLEPPDDAHRMDRRGWRRPSAPSIFQHIESALGRRPSATPPTVTVVPAGASGPPPPLQPASILRSTGSLAQSQQAQSQAQHAQQAALDVMPHAAHTMNTVALRRPSAVVLMLMDSPDPDRANSFTPLSLSDEYLKVTPKFDDTITVYLSAMYAKLLVTLGIAFPILETIYEDGKYYQGFYLYLYIGTFVFLSFMYGNVLKKRAVVFVVNTYRRKGSQPRPSIDSTLSGIARPGPRKHYGSFYLRLGAI</sequence>
<dbReference type="EMBL" id="JAHWGI010000394">
    <property type="protein sequence ID" value="KAK3914821.1"/>
    <property type="molecule type" value="Genomic_DNA"/>
</dbReference>
<organism evidence="13 14">
    <name type="scientific">Frankliniella fusca</name>
    <dbReference type="NCBI Taxonomy" id="407009"/>
    <lineage>
        <taxon>Eukaryota</taxon>
        <taxon>Metazoa</taxon>
        <taxon>Ecdysozoa</taxon>
        <taxon>Arthropoda</taxon>
        <taxon>Hexapoda</taxon>
        <taxon>Insecta</taxon>
        <taxon>Pterygota</taxon>
        <taxon>Neoptera</taxon>
        <taxon>Paraneoptera</taxon>
        <taxon>Thysanoptera</taxon>
        <taxon>Terebrantia</taxon>
        <taxon>Thripoidea</taxon>
        <taxon>Thripidae</taxon>
        <taxon>Frankliniella</taxon>
    </lineage>
</organism>
<evidence type="ECO:0000256" key="12">
    <source>
        <dbReference type="SAM" id="Phobius"/>
    </source>
</evidence>
<evidence type="ECO:0000256" key="3">
    <source>
        <dbReference type="ARBA" id="ARBA00022448"/>
    </source>
</evidence>
<keyword evidence="8" id="KW-0406">Ion transport</keyword>
<feature type="non-terminal residue" evidence="13">
    <location>
        <position position="349"/>
    </location>
</feature>
<comment type="subcellular location">
    <subcellularLocation>
        <location evidence="1">Cell membrane</location>
        <topology evidence="1">Multi-pass membrane protein</topology>
    </subcellularLocation>
</comment>